<name>A0A5R9G342_9BACL</name>
<dbReference type="Proteomes" id="UP000309676">
    <property type="component" value="Unassembled WGS sequence"/>
</dbReference>
<accession>A0A5R9G342</accession>
<gene>
    <name evidence="1" type="ORF">FE782_21535</name>
</gene>
<dbReference type="OrthoDB" id="2878542at2"/>
<dbReference type="AlphaFoldDB" id="A0A5R9G342"/>
<evidence type="ECO:0000313" key="2">
    <source>
        <dbReference type="Proteomes" id="UP000309676"/>
    </source>
</evidence>
<dbReference type="EMBL" id="VCIW01000016">
    <property type="protein sequence ID" value="TLS50251.1"/>
    <property type="molecule type" value="Genomic_DNA"/>
</dbReference>
<comment type="caution">
    <text evidence="1">The sequence shown here is derived from an EMBL/GenBank/DDBJ whole genome shotgun (WGS) entry which is preliminary data.</text>
</comment>
<proteinExistence type="predicted"/>
<keyword evidence="2" id="KW-1185">Reference proteome</keyword>
<protein>
    <submittedName>
        <fullName evidence="1">ADP-heptose synthase</fullName>
    </submittedName>
</protein>
<dbReference type="RefSeq" id="WP_138196405.1">
    <property type="nucleotide sequence ID" value="NZ_VCIW01000016.1"/>
</dbReference>
<reference evidence="1 2" key="1">
    <citation type="submission" date="2019-05" db="EMBL/GenBank/DDBJ databases">
        <authorList>
            <person name="Narsing Rao M.P."/>
            <person name="Li W.J."/>
        </authorList>
    </citation>
    <scope>NUCLEOTIDE SEQUENCE [LARGE SCALE GENOMIC DNA]</scope>
    <source>
        <strain evidence="1 2">SYSU_K30003</strain>
    </source>
</reference>
<evidence type="ECO:0000313" key="1">
    <source>
        <dbReference type="EMBL" id="TLS50251.1"/>
    </source>
</evidence>
<sequence length="174" mass="20242">MKRRFVIEAVMAAIYGEIMVPNRPVEYLLPYSTVQELYDMKENSEPVMPDPADDAHVKKKILEMIAFFEDSFNRKKIERSFSAPWKQSPPLVVNEQVSFVVVNSIENAQYGETFDPIETELLLTSLREQVPILTDQLDFLERVIETEVPVQVFDIEDFEYAMEADEPVEDWKTT</sequence>
<organism evidence="1 2">
    <name type="scientific">Paenibacillus antri</name>
    <dbReference type="NCBI Taxonomy" id="2582848"/>
    <lineage>
        <taxon>Bacteria</taxon>
        <taxon>Bacillati</taxon>
        <taxon>Bacillota</taxon>
        <taxon>Bacilli</taxon>
        <taxon>Bacillales</taxon>
        <taxon>Paenibacillaceae</taxon>
        <taxon>Paenibacillus</taxon>
    </lineage>
</organism>